<keyword evidence="3" id="KW-0732">Signal</keyword>
<reference evidence="4 5" key="1">
    <citation type="journal article" date="2015" name="Nature">
        <title>rRNA introns, odd ribosomes, and small enigmatic genomes across a large radiation of phyla.</title>
        <authorList>
            <person name="Brown C.T."/>
            <person name="Hug L.A."/>
            <person name="Thomas B.C."/>
            <person name="Sharon I."/>
            <person name="Castelle C.J."/>
            <person name="Singh A."/>
            <person name="Wilkins M.J."/>
            <person name="Williams K.H."/>
            <person name="Banfield J.F."/>
        </authorList>
    </citation>
    <scope>NUCLEOTIDE SEQUENCE [LARGE SCALE GENOMIC DNA]</scope>
</reference>
<evidence type="ECO:0000256" key="2">
    <source>
        <dbReference type="SAM" id="Phobius"/>
    </source>
</evidence>
<feature type="compositionally biased region" description="Polar residues" evidence="1">
    <location>
        <begin position="317"/>
        <end position="330"/>
    </location>
</feature>
<keyword evidence="2" id="KW-0472">Membrane</keyword>
<feature type="region of interest" description="Disordered" evidence="1">
    <location>
        <begin position="628"/>
        <end position="666"/>
    </location>
</feature>
<dbReference type="Proteomes" id="UP000034601">
    <property type="component" value="Unassembled WGS sequence"/>
</dbReference>
<organism evidence="4 5">
    <name type="scientific">Candidatus Daviesbacteria bacterium GW2011_GWA2_40_9</name>
    <dbReference type="NCBI Taxonomy" id="1618424"/>
    <lineage>
        <taxon>Bacteria</taxon>
        <taxon>Candidatus Daviesiibacteriota</taxon>
    </lineage>
</organism>
<comment type="caution">
    <text evidence="4">The sequence shown here is derived from an EMBL/GenBank/DDBJ whole genome shotgun (WGS) entry which is preliminary data.</text>
</comment>
<dbReference type="AlphaFoldDB" id="A0A0G0U0S7"/>
<feature type="compositionally biased region" description="Polar residues" evidence="1">
    <location>
        <begin position="110"/>
        <end position="131"/>
    </location>
</feature>
<feature type="region of interest" description="Disordered" evidence="1">
    <location>
        <begin position="317"/>
        <end position="341"/>
    </location>
</feature>
<evidence type="ECO:0000313" key="4">
    <source>
        <dbReference type="EMBL" id="KKR82668.1"/>
    </source>
</evidence>
<evidence type="ECO:0000256" key="3">
    <source>
        <dbReference type="SAM" id="SignalP"/>
    </source>
</evidence>
<keyword evidence="2" id="KW-1133">Transmembrane helix</keyword>
<feature type="region of interest" description="Disordered" evidence="1">
    <location>
        <begin position="435"/>
        <end position="454"/>
    </location>
</feature>
<feature type="compositionally biased region" description="Low complexity" evidence="1">
    <location>
        <begin position="92"/>
        <end position="106"/>
    </location>
</feature>
<feature type="chain" id="PRO_5002534630" evidence="3">
    <location>
        <begin position="28"/>
        <end position="754"/>
    </location>
</feature>
<protein>
    <submittedName>
        <fullName evidence="4">Uncharacterized protein</fullName>
    </submittedName>
</protein>
<feature type="signal peptide" evidence="3">
    <location>
        <begin position="1"/>
        <end position="27"/>
    </location>
</feature>
<keyword evidence="2" id="KW-0812">Transmembrane</keyword>
<feature type="compositionally biased region" description="Low complexity" evidence="1">
    <location>
        <begin position="638"/>
        <end position="665"/>
    </location>
</feature>
<feature type="compositionally biased region" description="Low complexity" evidence="1">
    <location>
        <begin position="59"/>
        <end position="73"/>
    </location>
</feature>
<dbReference type="EMBL" id="LCAB01000010">
    <property type="protein sequence ID" value="KKR82668.1"/>
    <property type="molecule type" value="Genomic_DNA"/>
</dbReference>
<feature type="compositionally biased region" description="Polar residues" evidence="1">
    <location>
        <begin position="74"/>
        <end position="87"/>
    </location>
</feature>
<feature type="region of interest" description="Disordered" evidence="1">
    <location>
        <begin position="209"/>
        <end position="231"/>
    </location>
</feature>
<feature type="transmembrane region" description="Helical" evidence="2">
    <location>
        <begin position="723"/>
        <end position="744"/>
    </location>
</feature>
<proteinExistence type="predicted"/>
<feature type="compositionally biased region" description="Polar residues" evidence="1">
    <location>
        <begin position="628"/>
        <end position="637"/>
    </location>
</feature>
<gene>
    <name evidence="4" type="ORF">UU29_C0010G0014</name>
</gene>
<feature type="compositionally biased region" description="Pro residues" evidence="1">
    <location>
        <begin position="45"/>
        <end position="58"/>
    </location>
</feature>
<evidence type="ECO:0000313" key="5">
    <source>
        <dbReference type="Proteomes" id="UP000034601"/>
    </source>
</evidence>
<name>A0A0G0U0S7_9BACT</name>
<feature type="region of interest" description="Disordered" evidence="1">
    <location>
        <begin position="30"/>
        <end position="146"/>
    </location>
</feature>
<sequence>MIKKLKKTLSVITVITLLFSQVATVTALEAPTSPAEPTPRAEQSAPPPPPAEPTPPEAPTLESLLEPSPAPTENSTLKEISPTSTESLPEETLVPPSTPSDTPTESLTEDTSNSSNTTPPIDNEVSQTTGGESKDGEVGDPQITTGNALNTATVTTSANENYSAATLPGDSSVTVENTDNGSRSDNSASLNSDSGITTVSNNLADAQNSLDLDTNTGKNSTSENVGSSSIDTGDANTTVNLITALNTNLAGVAVSEFNVVDDQNGDLILNLAAGCVLGCSAFSDTLVANTDNGTDSTNSAQVEQTSDSQTFQNNDATLENNLPLSSNSGDNDADKNTGGDSTITTGDANAAANVLNFINNNIAGQVVLGIVNIFGDLIGDIILPVLGTTSTTTVSNTDNGSGSQNTATLDQDSTNQTFQTNIAQIENNLNLQAATGDNETNKNTGGSSQIQTGDANVDSQTLNIANSNITGGDWWLVLVNEAGEWVGKIIGSSYGTNYAGSKGTQFTINSSGDITATNQGNGSDSQNTASIDQTASNTTVQNNVAKILNNINLFANTGGNSASKNTGGNSSITTGDANIVANLVNFVNNNIVGGGRLTVVTINVFGKWIGDFVGPGYQKEVQTENTTQAGNNPVEQGNQQSNQTALSNSNSQNNQSAPANNTNTSVASAVAEPIKKILHTGGLIYSNNDSEDAAEVAGESFEETSGGQAVTLTKGTQNEAKTITFNLAWLLPLAPLLLILTLATKKLRDYGRVR</sequence>
<feature type="region of interest" description="Disordered" evidence="1">
    <location>
        <begin position="162"/>
        <end position="196"/>
    </location>
</feature>
<accession>A0A0G0U0S7</accession>
<evidence type="ECO:0000256" key="1">
    <source>
        <dbReference type="SAM" id="MobiDB-lite"/>
    </source>
</evidence>